<name>A0AAV9ARQ3_ACOGR</name>
<dbReference type="Proteomes" id="UP001179952">
    <property type="component" value="Unassembled WGS sequence"/>
</dbReference>
<keyword evidence="2" id="KW-1185">Reference proteome</keyword>
<gene>
    <name evidence="1" type="ORF">QJS04_geneDACA024871</name>
</gene>
<sequence length="148" mass="17181">MLRSPAGEGGFARALPVVRFHRSWSSCRPYRTAQEERWEWVGKDRLRRREETVVRALFLLQCYWSRVGCSLSKKSIVKLPSKVRYPSLRRILTGDFSPARMVVKIHVKEHYSLRGIVPRVLGWSGKENAHFLNFDIRGNGDSSSTRIH</sequence>
<organism evidence="1 2">
    <name type="scientific">Acorus gramineus</name>
    <name type="common">Dwarf sweet flag</name>
    <dbReference type="NCBI Taxonomy" id="55184"/>
    <lineage>
        <taxon>Eukaryota</taxon>
        <taxon>Viridiplantae</taxon>
        <taxon>Streptophyta</taxon>
        <taxon>Embryophyta</taxon>
        <taxon>Tracheophyta</taxon>
        <taxon>Spermatophyta</taxon>
        <taxon>Magnoliopsida</taxon>
        <taxon>Liliopsida</taxon>
        <taxon>Acoraceae</taxon>
        <taxon>Acorus</taxon>
    </lineage>
</organism>
<dbReference type="AlphaFoldDB" id="A0AAV9ARQ3"/>
<protein>
    <submittedName>
        <fullName evidence="1">Uncharacterized protein</fullName>
    </submittedName>
</protein>
<proteinExistence type="predicted"/>
<reference evidence="1" key="2">
    <citation type="submission" date="2023-06" db="EMBL/GenBank/DDBJ databases">
        <authorList>
            <person name="Ma L."/>
            <person name="Liu K.-W."/>
            <person name="Li Z."/>
            <person name="Hsiao Y.-Y."/>
            <person name="Qi Y."/>
            <person name="Fu T."/>
            <person name="Tang G."/>
            <person name="Zhang D."/>
            <person name="Sun W.-H."/>
            <person name="Liu D.-K."/>
            <person name="Li Y."/>
            <person name="Chen G.-Z."/>
            <person name="Liu X.-D."/>
            <person name="Liao X.-Y."/>
            <person name="Jiang Y.-T."/>
            <person name="Yu X."/>
            <person name="Hao Y."/>
            <person name="Huang J."/>
            <person name="Zhao X.-W."/>
            <person name="Ke S."/>
            <person name="Chen Y.-Y."/>
            <person name="Wu W.-L."/>
            <person name="Hsu J.-L."/>
            <person name="Lin Y.-F."/>
            <person name="Huang M.-D."/>
            <person name="Li C.-Y."/>
            <person name="Huang L."/>
            <person name="Wang Z.-W."/>
            <person name="Zhao X."/>
            <person name="Zhong W.-Y."/>
            <person name="Peng D.-H."/>
            <person name="Ahmad S."/>
            <person name="Lan S."/>
            <person name="Zhang J.-S."/>
            <person name="Tsai W.-C."/>
            <person name="Van De Peer Y."/>
            <person name="Liu Z.-J."/>
        </authorList>
    </citation>
    <scope>NUCLEOTIDE SEQUENCE</scope>
    <source>
        <strain evidence="1">SCP</strain>
        <tissue evidence="1">Leaves</tissue>
    </source>
</reference>
<comment type="caution">
    <text evidence="1">The sequence shown here is derived from an EMBL/GenBank/DDBJ whole genome shotgun (WGS) entry which is preliminary data.</text>
</comment>
<evidence type="ECO:0000313" key="1">
    <source>
        <dbReference type="EMBL" id="KAK1266854.1"/>
    </source>
</evidence>
<evidence type="ECO:0000313" key="2">
    <source>
        <dbReference type="Proteomes" id="UP001179952"/>
    </source>
</evidence>
<dbReference type="EMBL" id="JAUJYN010000007">
    <property type="protein sequence ID" value="KAK1266854.1"/>
    <property type="molecule type" value="Genomic_DNA"/>
</dbReference>
<accession>A0AAV9ARQ3</accession>
<reference evidence="1" key="1">
    <citation type="journal article" date="2023" name="Nat. Commun.">
        <title>Diploid and tetraploid genomes of Acorus and the evolution of monocots.</title>
        <authorList>
            <person name="Ma L."/>
            <person name="Liu K.W."/>
            <person name="Li Z."/>
            <person name="Hsiao Y.Y."/>
            <person name="Qi Y."/>
            <person name="Fu T."/>
            <person name="Tang G.D."/>
            <person name="Zhang D."/>
            <person name="Sun W.H."/>
            <person name="Liu D.K."/>
            <person name="Li Y."/>
            <person name="Chen G.Z."/>
            <person name="Liu X.D."/>
            <person name="Liao X.Y."/>
            <person name="Jiang Y.T."/>
            <person name="Yu X."/>
            <person name="Hao Y."/>
            <person name="Huang J."/>
            <person name="Zhao X.W."/>
            <person name="Ke S."/>
            <person name="Chen Y.Y."/>
            <person name="Wu W.L."/>
            <person name="Hsu J.L."/>
            <person name="Lin Y.F."/>
            <person name="Huang M.D."/>
            <person name="Li C.Y."/>
            <person name="Huang L."/>
            <person name="Wang Z.W."/>
            <person name="Zhao X."/>
            <person name="Zhong W.Y."/>
            <person name="Peng D.H."/>
            <person name="Ahmad S."/>
            <person name="Lan S."/>
            <person name="Zhang J.S."/>
            <person name="Tsai W.C."/>
            <person name="Van de Peer Y."/>
            <person name="Liu Z.J."/>
        </authorList>
    </citation>
    <scope>NUCLEOTIDE SEQUENCE</scope>
    <source>
        <strain evidence="1">SCP</strain>
    </source>
</reference>